<accession>A0A1F4RBF3</accession>
<gene>
    <name evidence="10" type="ORF">A3H38_05935</name>
</gene>
<dbReference type="CDD" id="cd06530">
    <property type="entry name" value="S26_SPase_I"/>
    <property type="match status" value="1"/>
</dbReference>
<keyword evidence="8" id="KW-0472">Membrane</keyword>
<comment type="catalytic activity">
    <reaction evidence="1 8">
        <text>Cleavage of hydrophobic, N-terminal signal or leader sequences from secreted and periplasmic proteins.</text>
        <dbReference type="EC" id="3.4.21.89"/>
    </reaction>
</comment>
<keyword evidence="5 8" id="KW-0645">Protease</keyword>
<feature type="domain" description="Peptidase S26" evidence="9">
    <location>
        <begin position="8"/>
        <end position="163"/>
    </location>
</feature>
<feature type="active site" evidence="7">
    <location>
        <position position="83"/>
    </location>
</feature>
<evidence type="ECO:0000256" key="8">
    <source>
        <dbReference type="RuleBase" id="RU362042"/>
    </source>
</evidence>
<keyword evidence="8" id="KW-0812">Transmembrane</keyword>
<evidence type="ECO:0000256" key="1">
    <source>
        <dbReference type="ARBA" id="ARBA00000677"/>
    </source>
</evidence>
<dbReference type="Proteomes" id="UP000176938">
    <property type="component" value="Unassembled WGS sequence"/>
</dbReference>
<dbReference type="PROSITE" id="PS00761">
    <property type="entry name" value="SPASE_I_3"/>
    <property type="match status" value="1"/>
</dbReference>
<dbReference type="SUPFAM" id="SSF51306">
    <property type="entry name" value="LexA/Signal peptidase"/>
    <property type="match status" value="1"/>
</dbReference>
<dbReference type="InterPro" id="IPR019756">
    <property type="entry name" value="Pept_S26A_signal_pept_1_Ser-AS"/>
</dbReference>
<dbReference type="PRINTS" id="PR00727">
    <property type="entry name" value="LEADERPTASE"/>
</dbReference>
<sequence length="171" mass="19968">MKKNWFFDWFETIAVAFILALIIRAFFLQVFWIPSGSMEPTLDIHDRIVVNKVVFHFREPKRQEIIVFRQVNSGARDKKDLIKRTMGLPGEKFEMKNGVVYINDEAIVETHSMNKDFFDFGPVNIPQDYFLVLGDNRPASADSRYWGLLPKENLIGPAFIRIWPLTKFGLI</sequence>
<evidence type="ECO:0000256" key="2">
    <source>
        <dbReference type="ARBA" id="ARBA00004401"/>
    </source>
</evidence>
<evidence type="ECO:0000256" key="5">
    <source>
        <dbReference type="ARBA" id="ARBA00022670"/>
    </source>
</evidence>
<dbReference type="InterPro" id="IPR019758">
    <property type="entry name" value="Pept_S26A_signal_pept_1_CS"/>
</dbReference>
<dbReference type="AlphaFoldDB" id="A0A1F4RBF3"/>
<evidence type="ECO:0000256" key="6">
    <source>
        <dbReference type="ARBA" id="ARBA00022801"/>
    </source>
</evidence>
<dbReference type="PANTHER" id="PTHR43390:SF1">
    <property type="entry name" value="CHLOROPLAST PROCESSING PEPTIDASE"/>
    <property type="match status" value="1"/>
</dbReference>
<protein>
    <recommendedName>
        <fullName evidence="4 8">Signal peptidase I</fullName>
        <ecNumber evidence="4 8">3.4.21.89</ecNumber>
    </recommendedName>
</protein>
<dbReference type="InterPro" id="IPR036286">
    <property type="entry name" value="LexA/Signal_pep-like_sf"/>
</dbReference>
<organism evidence="10 11">
    <name type="scientific">candidate division WOR-1 bacterium RIFCSPLOWO2_02_FULL_46_20</name>
    <dbReference type="NCBI Taxonomy" id="1802567"/>
    <lineage>
        <taxon>Bacteria</taxon>
        <taxon>Bacillati</taxon>
        <taxon>Saganbacteria</taxon>
    </lineage>
</organism>
<evidence type="ECO:0000256" key="3">
    <source>
        <dbReference type="ARBA" id="ARBA00009370"/>
    </source>
</evidence>
<dbReference type="EMBL" id="METP01000040">
    <property type="protein sequence ID" value="OGC05502.1"/>
    <property type="molecule type" value="Genomic_DNA"/>
</dbReference>
<feature type="transmembrane region" description="Helical" evidence="8">
    <location>
        <begin position="12"/>
        <end position="32"/>
    </location>
</feature>
<dbReference type="Pfam" id="PF10502">
    <property type="entry name" value="Peptidase_S26"/>
    <property type="match status" value="1"/>
</dbReference>
<dbReference type="EC" id="3.4.21.89" evidence="4 8"/>
<feature type="active site" evidence="7">
    <location>
        <position position="37"/>
    </location>
</feature>
<evidence type="ECO:0000256" key="7">
    <source>
        <dbReference type="PIRSR" id="PIRSR600223-1"/>
    </source>
</evidence>
<comment type="caution">
    <text evidence="10">The sequence shown here is derived from an EMBL/GenBank/DDBJ whole genome shotgun (WGS) entry which is preliminary data.</text>
</comment>
<comment type="similarity">
    <text evidence="3 8">Belongs to the peptidase S26 family.</text>
</comment>
<keyword evidence="8" id="KW-1133">Transmembrane helix</keyword>
<dbReference type="PROSITE" id="PS00501">
    <property type="entry name" value="SPASE_I_1"/>
    <property type="match status" value="1"/>
</dbReference>
<dbReference type="NCBIfam" id="TIGR02227">
    <property type="entry name" value="sigpep_I_bact"/>
    <property type="match status" value="1"/>
</dbReference>
<evidence type="ECO:0000313" key="11">
    <source>
        <dbReference type="Proteomes" id="UP000176938"/>
    </source>
</evidence>
<dbReference type="PANTHER" id="PTHR43390">
    <property type="entry name" value="SIGNAL PEPTIDASE I"/>
    <property type="match status" value="1"/>
</dbReference>
<dbReference type="GO" id="GO:0006465">
    <property type="term" value="P:signal peptide processing"/>
    <property type="evidence" value="ECO:0007669"/>
    <property type="project" value="InterPro"/>
</dbReference>
<name>A0A1F4RBF3_UNCSA</name>
<comment type="subcellular location">
    <subcellularLocation>
        <location evidence="2">Cell membrane</location>
        <topology evidence="2">Single-pass type II membrane protein</topology>
    </subcellularLocation>
    <subcellularLocation>
        <location evidence="8">Membrane</location>
        <topology evidence="8">Single-pass type II membrane protein</topology>
    </subcellularLocation>
</comment>
<dbReference type="GO" id="GO:0009003">
    <property type="term" value="F:signal peptidase activity"/>
    <property type="evidence" value="ECO:0007669"/>
    <property type="project" value="UniProtKB-EC"/>
</dbReference>
<reference evidence="10 11" key="1">
    <citation type="journal article" date="2016" name="Nat. Commun.">
        <title>Thousands of microbial genomes shed light on interconnected biogeochemical processes in an aquifer system.</title>
        <authorList>
            <person name="Anantharaman K."/>
            <person name="Brown C.T."/>
            <person name="Hug L.A."/>
            <person name="Sharon I."/>
            <person name="Castelle C.J."/>
            <person name="Probst A.J."/>
            <person name="Thomas B.C."/>
            <person name="Singh A."/>
            <person name="Wilkins M.J."/>
            <person name="Karaoz U."/>
            <person name="Brodie E.L."/>
            <person name="Williams K.H."/>
            <person name="Hubbard S.S."/>
            <person name="Banfield J.F."/>
        </authorList>
    </citation>
    <scope>NUCLEOTIDE SEQUENCE [LARGE SCALE GENOMIC DNA]</scope>
</reference>
<evidence type="ECO:0000256" key="4">
    <source>
        <dbReference type="ARBA" id="ARBA00013208"/>
    </source>
</evidence>
<dbReference type="InterPro" id="IPR019533">
    <property type="entry name" value="Peptidase_S26"/>
</dbReference>
<dbReference type="InterPro" id="IPR000223">
    <property type="entry name" value="Pept_S26A_signal_pept_1"/>
</dbReference>
<evidence type="ECO:0000313" key="10">
    <source>
        <dbReference type="EMBL" id="OGC05502.1"/>
    </source>
</evidence>
<dbReference type="GO" id="GO:0004252">
    <property type="term" value="F:serine-type endopeptidase activity"/>
    <property type="evidence" value="ECO:0007669"/>
    <property type="project" value="InterPro"/>
</dbReference>
<keyword evidence="6 8" id="KW-0378">Hydrolase</keyword>
<proteinExistence type="inferred from homology"/>
<evidence type="ECO:0000259" key="9">
    <source>
        <dbReference type="Pfam" id="PF10502"/>
    </source>
</evidence>
<dbReference type="GO" id="GO:0005886">
    <property type="term" value="C:plasma membrane"/>
    <property type="evidence" value="ECO:0007669"/>
    <property type="project" value="UniProtKB-SubCell"/>
</dbReference>
<dbReference type="Gene3D" id="2.10.109.10">
    <property type="entry name" value="Umud Fragment, subunit A"/>
    <property type="match status" value="1"/>
</dbReference>